<dbReference type="EMBL" id="UYSU01000083">
    <property type="protein sequence ID" value="VDL84986.1"/>
    <property type="molecule type" value="Genomic_DNA"/>
</dbReference>
<dbReference type="OrthoDB" id="6423099at2759"/>
<accession>A0A183S7F6</accession>
<keyword evidence="2" id="KW-1185">Reference proteome</keyword>
<proteinExistence type="predicted"/>
<evidence type="ECO:0000313" key="2">
    <source>
        <dbReference type="Proteomes" id="UP000275846"/>
    </source>
</evidence>
<dbReference type="WBParaSite" id="SSLN_0000016201-mRNA-1">
    <property type="protein sequence ID" value="SSLN_0000016201-mRNA-1"/>
    <property type="gene ID" value="SSLN_0000016201"/>
</dbReference>
<reference evidence="3" key="1">
    <citation type="submission" date="2016-06" db="UniProtKB">
        <authorList>
            <consortium name="WormBaseParasite"/>
        </authorList>
    </citation>
    <scope>IDENTIFICATION</scope>
</reference>
<evidence type="ECO:0000313" key="3">
    <source>
        <dbReference type="WBParaSite" id="SSLN_0000016201-mRNA-1"/>
    </source>
</evidence>
<protein>
    <submittedName>
        <fullName evidence="1 3">Uncharacterized protein</fullName>
    </submittedName>
</protein>
<dbReference type="Proteomes" id="UP000275846">
    <property type="component" value="Unassembled WGS sequence"/>
</dbReference>
<dbReference type="AlphaFoldDB" id="A0A183S7F6"/>
<reference evidence="1 2" key="2">
    <citation type="submission" date="2018-11" db="EMBL/GenBank/DDBJ databases">
        <authorList>
            <consortium name="Pathogen Informatics"/>
        </authorList>
    </citation>
    <scope>NUCLEOTIDE SEQUENCE [LARGE SCALE GENOMIC DNA]</scope>
    <source>
        <strain evidence="1 2">NST_G2</strain>
    </source>
</reference>
<name>A0A183S7F6_SCHSO</name>
<gene>
    <name evidence="1" type="ORF">SSLN_LOCUS154</name>
</gene>
<sequence>MKASAELAQLAEQVASLQEPKASSSRNQLIATARHVQPSSSRPTSAATCWYRATFGAKARRCISPCAFVSQQSKRVKWVNQKVNVTNATGVPSPGPADRRCPKPDPFLQTVNTSRIATVGTRSISLDIGLQRVFSWVFVVTDIPYAILDADFLASFDLMVDCRYSRLRDQTTKLAVRDTHSSKLGSAQRPHPRQRDAGVAFAIQTDIMGRLPCPPQGTNDRLMSLRLPLQGDKFVTTLSICGLQKEHGPLLYCDKFGLTMNTEQTVVMHQPPQPPKLIYNAPYIRVNCAQLKVVDTFTYRDSSLS</sequence>
<evidence type="ECO:0000313" key="1">
    <source>
        <dbReference type="EMBL" id="VDL84986.1"/>
    </source>
</evidence>
<organism evidence="3">
    <name type="scientific">Schistocephalus solidus</name>
    <name type="common">Tapeworm</name>
    <dbReference type="NCBI Taxonomy" id="70667"/>
    <lineage>
        <taxon>Eukaryota</taxon>
        <taxon>Metazoa</taxon>
        <taxon>Spiralia</taxon>
        <taxon>Lophotrochozoa</taxon>
        <taxon>Platyhelminthes</taxon>
        <taxon>Cestoda</taxon>
        <taxon>Eucestoda</taxon>
        <taxon>Diphyllobothriidea</taxon>
        <taxon>Diphyllobothriidae</taxon>
        <taxon>Schistocephalus</taxon>
    </lineage>
</organism>